<evidence type="ECO:0008006" key="2">
    <source>
        <dbReference type="Google" id="ProtNLM"/>
    </source>
</evidence>
<dbReference type="InterPro" id="IPR012808">
    <property type="entry name" value="CHP02453"/>
</dbReference>
<accession>A0A6J4TK44</accession>
<reference evidence="1" key="1">
    <citation type="submission" date="2020-02" db="EMBL/GenBank/DDBJ databases">
        <authorList>
            <person name="Meier V. D."/>
        </authorList>
    </citation>
    <scope>NUCLEOTIDE SEQUENCE</scope>
    <source>
        <strain evidence="1">AVDCRST_MAG85</strain>
    </source>
</reference>
<dbReference type="PANTHER" id="PTHR36452">
    <property type="entry name" value="CHROMOSOME 12, WHOLE GENOME SHOTGUN SEQUENCE"/>
    <property type="match status" value="1"/>
</dbReference>
<dbReference type="NCBIfam" id="TIGR02453">
    <property type="entry name" value="TIGR02453 family protein"/>
    <property type="match status" value="1"/>
</dbReference>
<organism evidence="1">
    <name type="scientific">uncultured Solirubrobacteraceae bacterium</name>
    <dbReference type="NCBI Taxonomy" id="1162706"/>
    <lineage>
        <taxon>Bacteria</taxon>
        <taxon>Bacillati</taxon>
        <taxon>Actinomycetota</taxon>
        <taxon>Thermoleophilia</taxon>
        <taxon>Solirubrobacterales</taxon>
        <taxon>Solirubrobacteraceae</taxon>
        <taxon>environmental samples</taxon>
    </lineage>
</organism>
<sequence length="214" mass="24235">MLSAMFAGFSPDALTFYEGLEADNTKAYWTANRDTYEGSVREPMEDLVEELRDEFGLGKVFRPYRDVRFSKDKRLYKEACGAVLHPEGAAFTVHYVELSAKGLRLGVGAWHFEPELLRRIRTAIDDDGRGGSLQEIAARLDEEGMPLHAPELKTAPRGFAKDHPRIELLRRKRFAATALLEPGPWLHTREALDRVAEQWRLAAPLNAWLERAAA</sequence>
<evidence type="ECO:0000313" key="1">
    <source>
        <dbReference type="EMBL" id="CAA9525557.1"/>
    </source>
</evidence>
<dbReference type="InterPro" id="IPR015996">
    <property type="entry name" value="UCP028451"/>
</dbReference>
<gene>
    <name evidence="1" type="ORF">AVDCRST_MAG85-3204</name>
</gene>
<dbReference type="Pfam" id="PF09365">
    <property type="entry name" value="DUF2461"/>
    <property type="match status" value="1"/>
</dbReference>
<name>A0A6J4TK44_9ACTN</name>
<protein>
    <recommendedName>
        <fullName evidence="2">TIGR02453 family protein</fullName>
    </recommendedName>
</protein>
<dbReference type="EMBL" id="CADCVT010000351">
    <property type="protein sequence ID" value="CAA9525557.1"/>
    <property type="molecule type" value="Genomic_DNA"/>
</dbReference>
<dbReference type="PANTHER" id="PTHR36452:SF1">
    <property type="entry name" value="DUF2461 DOMAIN-CONTAINING PROTEIN"/>
    <property type="match status" value="1"/>
</dbReference>
<proteinExistence type="predicted"/>
<dbReference type="AlphaFoldDB" id="A0A6J4TK44"/>
<dbReference type="PIRSF" id="PIRSF028451">
    <property type="entry name" value="UCP028451"/>
    <property type="match status" value="1"/>
</dbReference>